<proteinExistence type="predicted"/>
<dbReference type="InterPro" id="IPR053184">
    <property type="entry name" value="FeoA-like"/>
</dbReference>
<dbReference type="Gene3D" id="2.30.30.90">
    <property type="match status" value="1"/>
</dbReference>
<dbReference type="InterPro" id="IPR007167">
    <property type="entry name" value="Fe-transptr_FeoA-like"/>
</dbReference>
<sequence length="75" mass="8460">MPIVLAPKFTPLIITRVFLDEKLKRRMEDLGIAVNAEVEVMSSEGGSMILRVKEGRLALDKQMATKIFVTVKEEQ</sequence>
<keyword evidence="1" id="KW-0408">Iron</keyword>
<evidence type="ECO:0000256" key="1">
    <source>
        <dbReference type="ARBA" id="ARBA00023004"/>
    </source>
</evidence>
<dbReference type="PANTHER" id="PTHR43151:SF1">
    <property type="entry name" value="SSR2333 PROTEIN"/>
    <property type="match status" value="1"/>
</dbReference>
<dbReference type="InterPro" id="IPR038157">
    <property type="entry name" value="FeoA_core_dom"/>
</dbReference>
<dbReference type="Pfam" id="PF04023">
    <property type="entry name" value="FeoA"/>
    <property type="match status" value="1"/>
</dbReference>
<dbReference type="PANTHER" id="PTHR43151">
    <property type="entry name" value="FEOA FAMILY PROTEIN"/>
    <property type="match status" value="1"/>
</dbReference>
<feature type="domain" description="Ferrous iron transporter FeoA-like" evidence="2">
    <location>
        <begin position="1"/>
        <end position="71"/>
    </location>
</feature>
<dbReference type="SUPFAM" id="SSF50037">
    <property type="entry name" value="C-terminal domain of transcriptional repressors"/>
    <property type="match status" value="1"/>
</dbReference>
<reference evidence="3" key="1">
    <citation type="submission" date="2020-10" db="EMBL/GenBank/DDBJ databases">
        <authorList>
            <person name="Gilroy R."/>
        </authorList>
    </citation>
    <scope>NUCLEOTIDE SEQUENCE</scope>
    <source>
        <strain evidence="3">10406</strain>
    </source>
</reference>
<evidence type="ECO:0000259" key="2">
    <source>
        <dbReference type="SMART" id="SM00899"/>
    </source>
</evidence>
<dbReference type="EMBL" id="DVOE01000012">
    <property type="protein sequence ID" value="HIU98435.1"/>
    <property type="molecule type" value="Genomic_DNA"/>
</dbReference>
<evidence type="ECO:0000313" key="4">
    <source>
        <dbReference type="Proteomes" id="UP000886857"/>
    </source>
</evidence>
<organism evidence="3 4">
    <name type="scientific">Candidatus Limadaptatus stercoripullorum</name>
    <dbReference type="NCBI Taxonomy" id="2840846"/>
    <lineage>
        <taxon>Bacteria</taxon>
        <taxon>Bacillati</taxon>
        <taxon>Bacillota</taxon>
        <taxon>Clostridia</taxon>
        <taxon>Eubacteriales</taxon>
        <taxon>Candidatus Limadaptatus</taxon>
    </lineage>
</organism>
<reference evidence="3" key="2">
    <citation type="journal article" date="2021" name="PeerJ">
        <title>Extensive microbial diversity within the chicken gut microbiome revealed by metagenomics and culture.</title>
        <authorList>
            <person name="Gilroy R."/>
            <person name="Ravi A."/>
            <person name="Getino M."/>
            <person name="Pursley I."/>
            <person name="Horton D.L."/>
            <person name="Alikhan N.F."/>
            <person name="Baker D."/>
            <person name="Gharbi K."/>
            <person name="Hall N."/>
            <person name="Watson M."/>
            <person name="Adriaenssens E.M."/>
            <person name="Foster-Nyarko E."/>
            <person name="Jarju S."/>
            <person name="Secka A."/>
            <person name="Antonio M."/>
            <person name="Oren A."/>
            <person name="Chaudhuri R.R."/>
            <person name="La Ragione R."/>
            <person name="Hildebrand F."/>
            <person name="Pallen M.J."/>
        </authorList>
    </citation>
    <scope>NUCLEOTIDE SEQUENCE</scope>
    <source>
        <strain evidence="3">10406</strain>
    </source>
</reference>
<dbReference type="Proteomes" id="UP000886857">
    <property type="component" value="Unassembled WGS sequence"/>
</dbReference>
<evidence type="ECO:0000313" key="3">
    <source>
        <dbReference type="EMBL" id="HIU98435.1"/>
    </source>
</evidence>
<dbReference type="InterPro" id="IPR008988">
    <property type="entry name" value="Transcriptional_repressor_C"/>
</dbReference>
<protein>
    <submittedName>
        <fullName evidence="3">Ferrous iron transport protein A</fullName>
    </submittedName>
</protein>
<comment type="caution">
    <text evidence="3">The sequence shown here is derived from an EMBL/GenBank/DDBJ whole genome shotgun (WGS) entry which is preliminary data.</text>
</comment>
<name>A0A9D1SWA6_9FIRM</name>
<dbReference type="GO" id="GO:0046914">
    <property type="term" value="F:transition metal ion binding"/>
    <property type="evidence" value="ECO:0007669"/>
    <property type="project" value="InterPro"/>
</dbReference>
<gene>
    <name evidence="3" type="ORF">IAC73_01150</name>
</gene>
<dbReference type="AlphaFoldDB" id="A0A9D1SWA6"/>
<accession>A0A9D1SWA6</accession>
<dbReference type="SMART" id="SM00899">
    <property type="entry name" value="FeoA"/>
    <property type="match status" value="1"/>
</dbReference>